<evidence type="ECO:0000259" key="2">
    <source>
        <dbReference type="Pfam" id="PF00899"/>
    </source>
</evidence>
<reference evidence="3 4" key="1">
    <citation type="submission" date="2014-12" db="EMBL/GenBank/DDBJ databases">
        <title>Frankia sp. BMG5.1 draft genome.</title>
        <authorList>
            <person name="Gtari M."/>
            <person name="Ghodhbane-Gtari F."/>
            <person name="Nouioui I."/>
            <person name="Ktari A."/>
            <person name="Hezbri K."/>
            <person name="Mimouni W."/>
            <person name="Sbissi I."/>
            <person name="Ayari A."/>
            <person name="Yamanaka T."/>
            <person name="Normand P."/>
            <person name="Tisa L.S."/>
            <person name="Boudabous A."/>
        </authorList>
    </citation>
    <scope>NUCLEOTIDE SEQUENCE [LARGE SCALE GENOMIC DNA]</scope>
    <source>
        <strain evidence="3 4">BMG5.1</strain>
    </source>
</reference>
<dbReference type="InterPro" id="IPR045886">
    <property type="entry name" value="ThiF/MoeB/HesA"/>
</dbReference>
<dbReference type="Pfam" id="PF00899">
    <property type="entry name" value="ThiF"/>
    <property type="match status" value="1"/>
</dbReference>
<accession>A0ABR5F266</accession>
<protein>
    <recommendedName>
        <fullName evidence="2">THIF-type NAD/FAD binding fold domain-containing protein</fullName>
    </recommendedName>
</protein>
<feature type="region of interest" description="Disordered" evidence="1">
    <location>
        <begin position="160"/>
        <end position="189"/>
    </location>
</feature>
<evidence type="ECO:0000313" key="3">
    <source>
        <dbReference type="EMBL" id="KLL10789.1"/>
    </source>
</evidence>
<dbReference type="InterPro" id="IPR000594">
    <property type="entry name" value="ThiF_NAD_FAD-bd"/>
</dbReference>
<gene>
    <name evidence="3" type="ORF">FrCorBMG51_15295</name>
</gene>
<dbReference type="InterPro" id="IPR035985">
    <property type="entry name" value="Ubiquitin-activating_enz"/>
</dbReference>
<proteinExistence type="predicted"/>
<dbReference type="SUPFAM" id="SSF69572">
    <property type="entry name" value="Activating enzymes of the ubiquitin-like proteins"/>
    <property type="match status" value="1"/>
</dbReference>
<organism evidence="3 4">
    <name type="scientific">Protofrankia coriariae</name>
    <dbReference type="NCBI Taxonomy" id="1562887"/>
    <lineage>
        <taxon>Bacteria</taxon>
        <taxon>Bacillati</taxon>
        <taxon>Actinomycetota</taxon>
        <taxon>Actinomycetes</taxon>
        <taxon>Frankiales</taxon>
        <taxon>Frankiaceae</taxon>
        <taxon>Protofrankia</taxon>
    </lineage>
</organism>
<dbReference type="Gene3D" id="3.40.50.720">
    <property type="entry name" value="NAD(P)-binding Rossmann-like Domain"/>
    <property type="match status" value="1"/>
</dbReference>
<dbReference type="EMBL" id="JWIO01000025">
    <property type="protein sequence ID" value="KLL10789.1"/>
    <property type="molecule type" value="Genomic_DNA"/>
</dbReference>
<keyword evidence="4" id="KW-1185">Reference proteome</keyword>
<feature type="compositionally biased region" description="Acidic residues" evidence="1">
    <location>
        <begin position="162"/>
        <end position="173"/>
    </location>
</feature>
<comment type="caution">
    <text evidence="3">The sequence shown here is derived from an EMBL/GenBank/DDBJ whole genome shotgun (WGS) entry which is preliminary data.</text>
</comment>
<dbReference type="Proteomes" id="UP000035425">
    <property type="component" value="Unassembled WGS sequence"/>
</dbReference>
<evidence type="ECO:0000256" key="1">
    <source>
        <dbReference type="SAM" id="MobiDB-lite"/>
    </source>
</evidence>
<dbReference type="PANTHER" id="PTHR43267">
    <property type="entry name" value="TRNA THREONYLCARBAMOYLADENOSINE DEHYDRATASE"/>
    <property type="match status" value="1"/>
</dbReference>
<feature type="domain" description="THIF-type NAD/FAD binding fold" evidence="2">
    <location>
        <begin position="12"/>
        <end position="154"/>
    </location>
</feature>
<name>A0ABR5F266_9ACTN</name>
<sequence>MDRTRLVEGRFDRQVRAFGAAAQARLRDLTVAVVGVGGAGSLAVQGLAHLGIGRLLVVDPDIVEITNLNRVVGATPDDARQRRPKVDVAARLARNIDPALPVVALSGGILENEVWSALRCADVLIGGVDGHAPRWALNLLAVQYGRLYIDIGVEISRSPDAFSDDTDTDEEPGNDGLGTPRTSEAPGAPGALEVGGHVAVVRPGGPCLLCQCGYDPAAAALELDPAARAARRAAGYLPADAHDPAPSVLFLNQAVVAFALGEVLNWVWPWRPPATHLLIDLVRPAVVTLDADRVDGCPACGSDSVRGLGDAGGIPPFPSPAHSRPPAVSDQLFQQTVSYSR</sequence>
<dbReference type="RefSeq" id="WP_047223742.1">
    <property type="nucleotide sequence ID" value="NZ_JWIO01000025.1"/>
</dbReference>
<evidence type="ECO:0000313" key="4">
    <source>
        <dbReference type="Proteomes" id="UP000035425"/>
    </source>
</evidence>
<dbReference type="PANTHER" id="PTHR43267:SF1">
    <property type="entry name" value="TRNA THREONYLCARBAMOYLADENOSINE DEHYDRATASE"/>
    <property type="match status" value="1"/>
</dbReference>